<evidence type="ECO:0000313" key="6">
    <source>
        <dbReference type="Proteomes" id="UP000185680"/>
    </source>
</evidence>
<evidence type="ECO:0000313" key="5">
    <source>
        <dbReference type="Proteomes" id="UP000185657"/>
    </source>
</evidence>
<dbReference type="Proteomes" id="UP000185680">
    <property type="component" value="Chromosome"/>
</dbReference>
<gene>
    <name evidence="3" type="ORF">LPB072_12190</name>
    <name evidence="4" type="ORF">LPB72_10815</name>
</gene>
<dbReference type="KEGG" id="hyl:LPB072_12190"/>
<accession>A0A162P6E2</accession>
<dbReference type="AlphaFoldDB" id="A0A162P6E2"/>
<evidence type="ECO:0000313" key="3">
    <source>
        <dbReference type="EMBL" id="AOW13503.1"/>
    </source>
</evidence>
<evidence type="ECO:0000256" key="2">
    <source>
        <dbReference type="ARBA" id="ARBA00022679"/>
    </source>
</evidence>
<dbReference type="RefSeq" id="WP_066090067.1">
    <property type="nucleotide sequence ID" value="NZ_CP017476.1"/>
</dbReference>
<organism evidence="3 6">
    <name type="scientific">Hydrogenophaga crassostreae</name>
    <dbReference type="NCBI Taxonomy" id="1763535"/>
    <lineage>
        <taxon>Bacteria</taxon>
        <taxon>Pseudomonadati</taxon>
        <taxon>Pseudomonadota</taxon>
        <taxon>Betaproteobacteria</taxon>
        <taxon>Burkholderiales</taxon>
        <taxon>Comamonadaceae</taxon>
        <taxon>Hydrogenophaga</taxon>
    </lineage>
</organism>
<dbReference type="PANTHER" id="PTHR34136:SF1">
    <property type="entry name" value="UDP-N-ACETYL-D-MANNOSAMINURONIC ACID TRANSFERASE"/>
    <property type="match status" value="1"/>
</dbReference>
<reference evidence="3 6" key="2">
    <citation type="submission" date="2016-10" db="EMBL/GenBank/DDBJ databases">
        <title>Hydorgenophaga sp. LPB0072 isolated from gastropod.</title>
        <authorList>
            <person name="Kim E."/>
            <person name="Yi H."/>
        </authorList>
    </citation>
    <scope>NUCLEOTIDE SEQUENCE [LARGE SCALE GENOMIC DNA]</scope>
    <source>
        <strain evidence="3 6">LPB0072</strain>
    </source>
</reference>
<dbReference type="EMBL" id="CP017476">
    <property type="protein sequence ID" value="AOW13503.1"/>
    <property type="molecule type" value="Genomic_DNA"/>
</dbReference>
<keyword evidence="2" id="KW-0808">Transferase</keyword>
<name>A0A162P6E2_9BURK</name>
<dbReference type="Pfam" id="PF03808">
    <property type="entry name" value="Glyco_tran_WecG"/>
    <property type="match status" value="1"/>
</dbReference>
<dbReference type="EMBL" id="LVWD01000013">
    <property type="protein sequence ID" value="OAD41794.1"/>
    <property type="molecule type" value="Genomic_DNA"/>
</dbReference>
<dbReference type="STRING" id="1763535.LPB072_12190"/>
<dbReference type="Proteomes" id="UP000185657">
    <property type="component" value="Unassembled WGS sequence"/>
</dbReference>
<protein>
    <recommendedName>
        <fullName evidence="7">Glycosyltransferase</fullName>
    </recommendedName>
</protein>
<sequence>MKQTLDDILKRMTRGEGAWLLTLNTEMLSRFTKDPGYRDLVAQADIITADGMPLVWASRFKGADQTIPERTTGVDLVDAFLRLPEVPIYAIIGGVDPAITVARYGDSAQQACRYLFNGKVDLSDKQVQQFADTLRDHQVRMLFLALGVPKQDRLALKIRALMPELMITGIGGTFEILGPKGSRAPKWMQKLGMEWLFRLLKEPGRLWKRYLIHYPAGVKLLLKDILQSLPASKS</sequence>
<proteinExistence type="predicted"/>
<evidence type="ECO:0000313" key="4">
    <source>
        <dbReference type="EMBL" id="OAD41794.1"/>
    </source>
</evidence>
<evidence type="ECO:0000256" key="1">
    <source>
        <dbReference type="ARBA" id="ARBA00022676"/>
    </source>
</evidence>
<keyword evidence="1" id="KW-0328">Glycosyltransferase</keyword>
<dbReference type="GO" id="GO:0016758">
    <property type="term" value="F:hexosyltransferase activity"/>
    <property type="evidence" value="ECO:0007669"/>
    <property type="project" value="TreeGrafter"/>
</dbReference>
<reference evidence="4 5" key="1">
    <citation type="submission" date="2016-02" db="EMBL/GenBank/DDBJ databases">
        <title>Draft genome sequence of Hydrogenophaga sp. LPB0072.</title>
        <authorList>
            <person name="Shin S.-K."/>
            <person name="Yi H."/>
        </authorList>
    </citation>
    <scope>NUCLEOTIDE SEQUENCE [LARGE SCALE GENOMIC DNA]</scope>
    <source>
        <strain evidence="4 5">LPB0072</strain>
    </source>
</reference>
<dbReference type="CDD" id="cd06533">
    <property type="entry name" value="Glyco_transf_WecG_TagA"/>
    <property type="match status" value="1"/>
</dbReference>
<dbReference type="NCBIfam" id="TIGR00696">
    <property type="entry name" value="wecG_tagA_cpsF"/>
    <property type="match status" value="1"/>
</dbReference>
<dbReference type="PANTHER" id="PTHR34136">
    <property type="match status" value="1"/>
</dbReference>
<keyword evidence="5" id="KW-1185">Reference proteome</keyword>
<evidence type="ECO:0008006" key="7">
    <source>
        <dbReference type="Google" id="ProtNLM"/>
    </source>
</evidence>
<dbReference type="InterPro" id="IPR004629">
    <property type="entry name" value="WecG_TagA_CpsF"/>
</dbReference>